<dbReference type="EMBL" id="JADBEM010000001">
    <property type="protein sequence ID" value="MBE1607710.1"/>
    <property type="molecule type" value="Genomic_DNA"/>
</dbReference>
<dbReference type="PANTHER" id="PTHR33627:SF1">
    <property type="entry name" value="TRANSPOSASE"/>
    <property type="match status" value="1"/>
</dbReference>
<organism evidence="2 3">
    <name type="scientific">Actinopolymorpha pittospori</name>
    <dbReference type="NCBI Taxonomy" id="648752"/>
    <lineage>
        <taxon>Bacteria</taxon>
        <taxon>Bacillati</taxon>
        <taxon>Actinomycetota</taxon>
        <taxon>Actinomycetes</taxon>
        <taxon>Propionibacteriales</taxon>
        <taxon>Actinopolymorphaceae</taxon>
        <taxon>Actinopolymorpha</taxon>
    </lineage>
</organism>
<dbReference type="Proteomes" id="UP000638648">
    <property type="component" value="Unassembled WGS sequence"/>
</dbReference>
<accession>A0A927RD29</accession>
<dbReference type="InterPro" id="IPR012337">
    <property type="entry name" value="RNaseH-like_sf"/>
</dbReference>
<gene>
    <name evidence="2" type="ORF">HEB94_004558</name>
</gene>
<evidence type="ECO:0000313" key="3">
    <source>
        <dbReference type="Proteomes" id="UP000638648"/>
    </source>
</evidence>
<dbReference type="InterPro" id="IPR039365">
    <property type="entry name" value="IS701-like"/>
</dbReference>
<evidence type="ECO:0000313" key="2">
    <source>
        <dbReference type="EMBL" id="MBE1607710.1"/>
    </source>
</evidence>
<dbReference type="AlphaFoldDB" id="A0A927RD29"/>
<dbReference type="Pfam" id="PF13546">
    <property type="entry name" value="DDE_5"/>
    <property type="match status" value="1"/>
</dbReference>
<dbReference type="InterPro" id="IPR038721">
    <property type="entry name" value="IS701-like_DDE_dom"/>
</dbReference>
<reference evidence="2" key="1">
    <citation type="submission" date="2020-10" db="EMBL/GenBank/DDBJ databases">
        <title>Sequencing the genomes of 1000 actinobacteria strains.</title>
        <authorList>
            <person name="Klenk H.-P."/>
        </authorList>
    </citation>
    <scope>NUCLEOTIDE SEQUENCE</scope>
    <source>
        <strain evidence="2">DSM 45354</strain>
    </source>
</reference>
<protein>
    <submittedName>
        <fullName evidence="2">SRSO17 transposase</fullName>
    </submittedName>
</protein>
<proteinExistence type="predicted"/>
<evidence type="ECO:0000259" key="1">
    <source>
        <dbReference type="Pfam" id="PF13546"/>
    </source>
</evidence>
<dbReference type="NCBIfam" id="NF033540">
    <property type="entry name" value="transpos_IS701"/>
    <property type="match status" value="1"/>
</dbReference>
<name>A0A927RD29_9ACTN</name>
<sequence>MVDGLLAGLPRANCWTLAEHAGHRSPDRIQYLLGRAVWDDAAVRSELAEYVAANLTDGVDPDRVVLVFDETGDQKKGSHTVGVQRQYSGTCGRIENCQVAVFATLASPRGHAFIDVGLYLPQSWTTDPGRLAEAGVPEDVEFQTKPQLALAMTDRALAAGILPGWVSADEAYGDNPRLRQAFEERHLNYVMAVSCDTQIPTPADTSTGTGTGRMRADEFAAQLPATDWHLASAGKGSKGERLYHWALTRLANLSRAGYRWLLVRRHPATGEQAYFLCHATTDVSLARLATVAGTRWRIEENIQVGKGCAALDEHQVRTWTSWHRWTTLAMLAHAFLAVQAGPDSHPDPSRAMVPLTCNEIRHLRATITHPSHPLTHTIRWSRFRRHHQHHARLCHYRRRNQDYELRLY</sequence>
<dbReference type="SUPFAM" id="SSF53098">
    <property type="entry name" value="Ribonuclease H-like"/>
    <property type="match status" value="1"/>
</dbReference>
<keyword evidence="3" id="KW-1185">Reference proteome</keyword>
<dbReference type="PANTHER" id="PTHR33627">
    <property type="entry name" value="TRANSPOSASE"/>
    <property type="match status" value="1"/>
</dbReference>
<comment type="caution">
    <text evidence="2">The sequence shown here is derived from an EMBL/GenBank/DDBJ whole genome shotgun (WGS) entry which is preliminary data.</text>
</comment>
<feature type="domain" description="Transposase IS701-like DDE" evidence="1">
    <location>
        <begin position="3"/>
        <end position="226"/>
    </location>
</feature>